<proteinExistence type="predicted"/>
<organism evidence="2">
    <name type="scientific">Providencia stuartii</name>
    <dbReference type="NCBI Taxonomy" id="588"/>
    <lineage>
        <taxon>Bacteria</taxon>
        <taxon>Pseudomonadati</taxon>
        <taxon>Pseudomonadota</taxon>
        <taxon>Gammaproteobacteria</taxon>
        <taxon>Enterobacterales</taxon>
        <taxon>Morganellaceae</taxon>
        <taxon>Providencia</taxon>
    </lineage>
</organism>
<feature type="chain" id="PRO_5042544468" evidence="1">
    <location>
        <begin position="32"/>
        <end position="203"/>
    </location>
</feature>
<gene>
    <name evidence="2" type="ORF">RG298_001802</name>
</gene>
<comment type="caution">
    <text evidence="2">The sequence shown here is derived from an EMBL/GenBank/DDBJ whole genome shotgun (WGS) entry which is preliminary data.</text>
</comment>
<evidence type="ECO:0000313" key="2">
    <source>
        <dbReference type="EMBL" id="EMJ5134090.1"/>
    </source>
</evidence>
<evidence type="ECO:0000256" key="1">
    <source>
        <dbReference type="SAM" id="SignalP"/>
    </source>
</evidence>
<keyword evidence="1" id="KW-0732">Signal</keyword>
<feature type="signal peptide" evidence="1">
    <location>
        <begin position="1"/>
        <end position="31"/>
    </location>
</feature>
<reference evidence="2" key="1">
    <citation type="submission" date="2024-02" db="EMBL/GenBank/DDBJ databases">
        <authorList>
            <consortium name="Clinical and Environmental Microbiology Branch: Whole genome sequencing antimicrobial resistance pathogens in the healthcare setting"/>
        </authorList>
    </citation>
    <scope>NUCLEOTIDE SEQUENCE</scope>
    <source>
        <strain evidence="2">2021GO-0154</strain>
    </source>
</reference>
<dbReference type="EMBL" id="ABMABF030000005">
    <property type="protein sequence ID" value="EMJ5134090.1"/>
    <property type="molecule type" value="Genomic_DNA"/>
</dbReference>
<dbReference type="AlphaFoldDB" id="A0AAI9GIN2"/>
<accession>A0AAI9GIN2</accession>
<sequence length="203" mass="23712">MRRLTGIADFFHFKKLSLSAVLFLISLSVSANTINSNNNNYLNNQNTSKYHLINHRELDNQQLTGYTGRYPILAKSMLAEDSIFSMVTMQYFRAVLFEHQIIFTAKQLKQMQMDMAEGYLEFLEGKFKQGNSTIDGDINFKEISQLHKKVYAKYKIPIEAWILKPIFDELSENEKEEYWVKILDSTGSMHKEFTFSHLIMTII</sequence>
<protein>
    <submittedName>
        <fullName evidence="2">Uncharacterized protein</fullName>
    </submittedName>
</protein>
<name>A0AAI9GIN2_PROST</name>